<dbReference type="PANTHER" id="PTHR35936">
    <property type="entry name" value="MEMBRANE-BOUND LYTIC MUREIN TRANSGLYCOSYLASE F"/>
    <property type="match status" value="1"/>
</dbReference>
<accession>A0A948WWZ0</accession>
<feature type="signal peptide" evidence="5">
    <location>
        <begin position="1"/>
        <end position="27"/>
    </location>
</feature>
<name>A0A948WWZ0_9GAMM</name>
<reference evidence="8" key="1">
    <citation type="journal article" date="2021" name="PeerJ">
        <title>Extensive microbial diversity within the chicken gut microbiome revealed by metagenomics and culture.</title>
        <authorList>
            <person name="Gilroy R."/>
            <person name="Ravi A."/>
            <person name="Getino M."/>
            <person name="Pursley I."/>
            <person name="Horton D.L."/>
            <person name="Alikhan N.F."/>
            <person name="Baker D."/>
            <person name="Gharbi K."/>
            <person name="Hall N."/>
            <person name="Watson M."/>
            <person name="Adriaenssens E.M."/>
            <person name="Foster-Nyarko E."/>
            <person name="Jarju S."/>
            <person name="Secka A."/>
            <person name="Antonio M."/>
            <person name="Oren A."/>
            <person name="Chaudhuri R.R."/>
            <person name="La Ragione R."/>
            <person name="Hildebrand F."/>
            <person name="Pallen M.J."/>
        </authorList>
    </citation>
    <scope>NUCLEOTIDE SEQUENCE</scope>
    <source>
        <strain evidence="8">378</strain>
    </source>
</reference>
<comment type="similarity">
    <text evidence="2 4">Belongs to the bacterial solute-binding protein 3 family.</text>
</comment>
<dbReference type="PANTHER" id="PTHR35936:SF38">
    <property type="entry name" value="GLUTAMINE-BINDING PERIPLASMIC PROTEIN"/>
    <property type="match status" value="1"/>
</dbReference>
<dbReference type="PROSITE" id="PS01039">
    <property type="entry name" value="SBP_BACTERIAL_3"/>
    <property type="match status" value="1"/>
</dbReference>
<evidence type="ECO:0000259" key="7">
    <source>
        <dbReference type="SMART" id="SM00079"/>
    </source>
</evidence>
<dbReference type="EMBL" id="JAHLFE010000006">
    <property type="protein sequence ID" value="MBU3843295.1"/>
    <property type="molecule type" value="Genomic_DNA"/>
</dbReference>
<dbReference type="SMART" id="SM00062">
    <property type="entry name" value="PBPb"/>
    <property type="match status" value="1"/>
</dbReference>
<organism evidence="8 9">
    <name type="scientific">Candidatus Anaerobiospirillum pullicola</name>
    <dbReference type="NCBI Taxonomy" id="2838451"/>
    <lineage>
        <taxon>Bacteria</taxon>
        <taxon>Pseudomonadati</taxon>
        <taxon>Pseudomonadota</taxon>
        <taxon>Gammaproteobacteria</taxon>
        <taxon>Aeromonadales</taxon>
        <taxon>Succinivibrionaceae</taxon>
        <taxon>Anaerobiospirillum</taxon>
    </lineage>
</organism>
<evidence type="ECO:0000256" key="4">
    <source>
        <dbReference type="RuleBase" id="RU003744"/>
    </source>
</evidence>
<dbReference type="GO" id="GO:0015276">
    <property type="term" value="F:ligand-gated monoatomic ion channel activity"/>
    <property type="evidence" value="ECO:0007669"/>
    <property type="project" value="InterPro"/>
</dbReference>
<evidence type="ECO:0000256" key="3">
    <source>
        <dbReference type="ARBA" id="ARBA00022729"/>
    </source>
</evidence>
<dbReference type="GO" id="GO:0030313">
    <property type="term" value="C:cell envelope"/>
    <property type="evidence" value="ECO:0007669"/>
    <property type="project" value="UniProtKB-SubCell"/>
</dbReference>
<dbReference type="InterPro" id="IPR018313">
    <property type="entry name" value="SBP_3_CS"/>
</dbReference>
<dbReference type="CDD" id="cd13624">
    <property type="entry name" value="PBP2_Arg_Lys_His"/>
    <property type="match status" value="1"/>
</dbReference>
<dbReference type="InterPro" id="IPR001320">
    <property type="entry name" value="Iontro_rcpt_C"/>
</dbReference>
<protein>
    <submittedName>
        <fullName evidence="8">Basic amino acid ABC transporter substrate-binding protein</fullName>
    </submittedName>
</protein>
<dbReference type="InterPro" id="IPR001638">
    <property type="entry name" value="Solute-binding_3/MltF_N"/>
</dbReference>
<comment type="subcellular location">
    <subcellularLocation>
        <location evidence="1">Cell envelope</location>
    </subcellularLocation>
</comment>
<dbReference type="SUPFAM" id="SSF53850">
    <property type="entry name" value="Periplasmic binding protein-like II"/>
    <property type="match status" value="1"/>
</dbReference>
<feature type="chain" id="PRO_5037958521" evidence="5">
    <location>
        <begin position="28"/>
        <end position="294"/>
    </location>
</feature>
<dbReference type="GO" id="GO:0016020">
    <property type="term" value="C:membrane"/>
    <property type="evidence" value="ECO:0007669"/>
    <property type="project" value="InterPro"/>
</dbReference>
<evidence type="ECO:0000256" key="1">
    <source>
        <dbReference type="ARBA" id="ARBA00004196"/>
    </source>
</evidence>
<feature type="domain" description="Solute-binding protein family 3/N-terminal" evidence="6">
    <location>
        <begin position="46"/>
        <end position="271"/>
    </location>
</feature>
<dbReference type="SMART" id="SM00079">
    <property type="entry name" value="PBPe"/>
    <property type="match status" value="1"/>
</dbReference>
<dbReference type="Pfam" id="PF00497">
    <property type="entry name" value="SBP_bac_3"/>
    <property type="match status" value="1"/>
</dbReference>
<sequence length="294" mass="32066">MRKFNSVFALAAGVALSFGLAQMPVMAATADTTATTTAGTHHQDHVWRVGCDAAFAPFTYTDEKGQLIGFDVDLIKAIGAEMGYTIDMKGYPFDGIIPTLITNNIDMIISGFTISPERAERVDFSDPYYRCGLTFLTLKKNADKFSTFDDIAKAKICVQIGTTGALFLQKTLKNPDMRQFNTPPETYLELQNGGCEVVVNDRPVNDFFLAQSPENKKNVVSKDIDIAQNEYYGIAIAKGNTELLKLVNEGLKRVIDNGKFAEISNKWFGYDITDDLKAHSAEAAAALAGVGSGK</sequence>
<keyword evidence="3 5" id="KW-0732">Signal</keyword>
<reference evidence="8" key="2">
    <citation type="submission" date="2021-04" db="EMBL/GenBank/DDBJ databases">
        <authorList>
            <person name="Gilroy R."/>
        </authorList>
    </citation>
    <scope>NUCLEOTIDE SEQUENCE</scope>
    <source>
        <strain evidence="8">378</strain>
    </source>
</reference>
<gene>
    <name evidence="8" type="ORF">H9847_00250</name>
</gene>
<feature type="domain" description="Ionotropic glutamate receptor C-terminal" evidence="7">
    <location>
        <begin position="46"/>
        <end position="270"/>
    </location>
</feature>
<evidence type="ECO:0000313" key="8">
    <source>
        <dbReference type="EMBL" id="MBU3843295.1"/>
    </source>
</evidence>
<dbReference type="Proteomes" id="UP000733611">
    <property type="component" value="Unassembled WGS sequence"/>
</dbReference>
<dbReference type="Gene3D" id="3.40.190.10">
    <property type="entry name" value="Periplasmic binding protein-like II"/>
    <property type="match status" value="2"/>
</dbReference>
<evidence type="ECO:0000313" key="9">
    <source>
        <dbReference type="Proteomes" id="UP000733611"/>
    </source>
</evidence>
<evidence type="ECO:0000256" key="2">
    <source>
        <dbReference type="ARBA" id="ARBA00010333"/>
    </source>
</evidence>
<evidence type="ECO:0000259" key="6">
    <source>
        <dbReference type="SMART" id="SM00062"/>
    </source>
</evidence>
<dbReference type="AlphaFoldDB" id="A0A948WWZ0"/>
<evidence type="ECO:0000256" key="5">
    <source>
        <dbReference type="SAM" id="SignalP"/>
    </source>
</evidence>
<proteinExistence type="inferred from homology"/>
<comment type="caution">
    <text evidence="8">The sequence shown here is derived from an EMBL/GenBank/DDBJ whole genome shotgun (WGS) entry which is preliminary data.</text>
</comment>